<keyword evidence="2" id="KW-1185">Reference proteome</keyword>
<proteinExistence type="predicted"/>
<comment type="caution">
    <text evidence="1">The sequence shown here is derived from an EMBL/GenBank/DDBJ whole genome shotgun (WGS) entry which is preliminary data.</text>
</comment>
<accession>A0A2P6VSC3</accession>
<sequence length="258" mass="26952">MLYEYPIQTLEYCFGELQAAEEARQLTLPAPDPEPAMADTVRFLLSSAPSGAAFAQAAVLGLSLAAPACESGARGMHAVRARHVEVAALVAAALACLPHAGGSSSGRVSRAGVDAALEAALQGMDSSRLEWLAAHMQYRSASVSWSKAAWGTTAKRQQYQEMLKQCRQGLRAWAGSRSAGHATTLAGLHSPARAPALPQRPQAHAARPRLADAACSVLLLLLQAHGGGASLKTSKGMPSLRKFYLQTSTAATGPGTRN</sequence>
<dbReference type="EMBL" id="LHPF02000001">
    <property type="protein sequence ID" value="PSC76993.1"/>
    <property type="molecule type" value="Genomic_DNA"/>
</dbReference>
<reference evidence="1 2" key="1">
    <citation type="journal article" date="2018" name="Plant J.">
        <title>Genome sequences of Chlorella sorokiniana UTEX 1602 and Micractinium conductrix SAG 241.80: implications to maltose excretion by a green alga.</title>
        <authorList>
            <person name="Arriola M.B."/>
            <person name="Velmurugan N."/>
            <person name="Zhang Y."/>
            <person name="Plunkett M.H."/>
            <person name="Hondzo H."/>
            <person name="Barney B.M."/>
        </authorList>
    </citation>
    <scope>NUCLEOTIDE SEQUENCE [LARGE SCALE GENOMIC DNA]</scope>
    <source>
        <strain evidence="1 2">SAG 241.80</strain>
    </source>
</reference>
<evidence type="ECO:0000313" key="1">
    <source>
        <dbReference type="EMBL" id="PSC76993.1"/>
    </source>
</evidence>
<gene>
    <name evidence="1" type="ORF">C2E20_0574</name>
</gene>
<dbReference type="Proteomes" id="UP000239649">
    <property type="component" value="Unassembled WGS sequence"/>
</dbReference>
<name>A0A2P6VSC3_9CHLO</name>
<evidence type="ECO:0000313" key="2">
    <source>
        <dbReference type="Proteomes" id="UP000239649"/>
    </source>
</evidence>
<dbReference type="AlphaFoldDB" id="A0A2P6VSC3"/>
<protein>
    <submittedName>
        <fullName evidence="1">Uncharacterized protein</fullName>
    </submittedName>
</protein>
<organism evidence="1 2">
    <name type="scientific">Micractinium conductrix</name>
    <dbReference type="NCBI Taxonomy" id="554055"/>
    <lineage>
        <taxon>Eukaryota</taxon>
        <taxon>Viridiplantae</taxon>
        <taxon>Chlorophyta</taxon>
        <taxon>core chlorophytes</taxon>
        <taxon>Trebouxiophyceae</taxon>
        <taxon>Chlorellales</taxon>
        <taxon>Chlorellaceae</taxon>
        <taxon>Chlorella clade</taxon>
        <taxon>Micractinium</taxon>
    </lineage>
</organism>